<dbReference type="PANTHER" id="PTHR43280:SF34">
    <property type="entry name" value="ARAC-FAMILY TRANSCRIPTIONAL REGULATOR"/>
    <property type="match status" value="1"/>
</dbReference>
<dbReference type="OrthoDB" id="9774814at2"/>
<reference evidence="5" key="1">
    <citation type="submission" date="2018-09" db="EMBL/GenBank/DDBJ databases">
        <title>Murine metabolic-syndrome-specific gut microbial biobank.</title>
        <authorList>
            <person name="Liu C."/>
        </authorList>
    </citation>
    <scope>NUCLEOTIDE SEQUENCE</scope>
    <source>
        <strain evidence="5">D42-62</strain>
    </source>
</reference>
<dbReference type="Pfam" id="PF02311">
    <property type="entry name" value="AraC_binding"/>
    <property type="match status" value="1"/>
</dbReference>
<dbReference type="SMART" id="SM00342">
    <property type="entry name" value="HTH_ARAC"/>
    <property type="match status" value="1"/>
</dbReference>
<evidence type="ECO:0000313" key="6">
    <source>
        <dbReference type="Proteomes" id="UP001154420"/>
    </source>
</evidence>
<evidence type="ECO:0000256" key="2">
    <source>
        <dbReference type="ARBA" id="ARBA00023125"/>
    </source>
</evidence>
<dbReference type="InterPro" id="IPR003313">
    <property type="entry name" value="AraC-bd"/>
</dbReference>
<dbReference type="AlphaFoldDB" id="A0A9X5BDD3"/>
<keyword evidence="3" id="KW-0804">Transcription</keyword>
<dbReference type="GO" id="GO:0003700">
    <property type="term" value="F:DNA-binding transcription factor activity"/>
    <property type="evidence" value="ECO:0007669"/>
    <property type="project" value="InterPro"/>
</dbReference>
<dbReference type="GO" id="GO:0043565">
    <property type="term" value="F:sequence-specific DNA binding"/>
    <property type="evidence" value="ECO:0007669"/>
    <property type="project" value="InterPro"/>
</dbReference>
<dbReference type="InterPro" id="IPR014710">
    <property type="entry name" value="RmlC-like_jellyroll"/>
</dbReference>
<protein>
    <submittedName>
        <fullName evidence="5">AraC family transcriptional regulator</fullName>
    </submittedName>
</protein>
<dbReference type="EMBL" id="QZDT01000002">
    <property type="protein sequence ID" value="NBJ91573.1"/>
    <property type="molecule type" value="Genomic_DNA"/>
</dbReference>
<feature type="domain" description="HTH araC/xylS-type" evidence="4">
    <location>
        <begin position="186"/>
        <end position="283"/>
    </location>
</feature>
<gene>
    <name evidence="5" type="ORF">D5281_02945</name>
</gene>
<dbReference type="SUPFAM" id="SSF46689">
    <property type="entry name" value="Homeodomain-like"/>
    <property type="match status" value="2"/>
</dbReference>
<accession>A0A9X5BDD3</accession>
<proteinExistence type="predicted"/>
<dbReference type="PANTHER" id="PTHR43280">
    <property type="entry name" value="ARAC-FAMILY TRANSCRIPTIONAL REGULATOR"/>
    <property type="match status" value="1"/>
</dbReference>
<organism evidence="5 6">
    <name type="scientific">Parablautia muri</name>
    <dbReference type="NCBI Taxonomy" id="2320879"/>
    <lineage>
        <taxon>Bacteria</taxon>
        <taxon>Bacillati</taxon>
        <taxon>Bacillota</taxon>
        <taxon>Clostridia</taxon>
        <taxon>Lachnospirales</taxon>
        <taxon>Lachnospiraceae</taxon>
        <taxon>Parablautia</taxon>
    </lineage>
</organism>
<dbReference type="Pfam" id="PF12833">
    <property type="entry name" value="HTH_18"/>
    <property type="match status" value="1"/>
</dbReference>
<dbReference type="PROSITE" id="PS01124">
    <property type="entry name" value="HTH_ARAC_FAMILY_2"/>
    <property type="match status" value="1"/>
</dbReference>
<dbReference type="InterPro" id="IPR018060">
    <property type="entry name" value="HTH_AraC"/>
</dbReference>
<dbReference type="Proteomes" id="UP001154420">
    <property type="component" value="Unassembled WGS sequence"/>
</dbReference>
<evidence type="ECO:0000256" key="3">
    <source>
        <dbReference type="ARBA" id="ARBA00023163"/>
    </source>
</evidence>
<dbReference type="Gene3D" id="1.10.10.60">
    <property type="entry name" value="Homeodomain-like"/>
    <property type="match status" value="2"/>
</dbReference>
<dbReference type="RefSeq" id="WP_160558649.1">
    <property type="nucleotide sequence ID" value="NZ_QZDT01000002.1"/>
</dbReference>
<dbReference type="Gene3D" id="2.60.120.10">
    <property type="entry name" value="Jelly Rolls"/>
    <property type="match status" value="1"/>
</dbReference>
<evidence type="ECO:0000259" key="4">
    <source>
        <dbReference type="PROSITE" id="PS01124"/>
    </source>
</evidence>
<comment type="caution">
    <text evidence="5">The sequence shown here is derived from an EMBL/GenBank/DDBJ whole genome shotgun (WGS) entry which is preliminary data.</text>
</comment>
<evidence type="ECO:0000256" key="1">
    <source>
        <dbReference type="ARBA" id="ARBA00023015"/>
    </source>
</evidence>
<keyword evidence="6" id="KW-1185">Reference proteome</keyword>
<evidence type="ECO:0000313" key="5">
    <source>
        <dbReference type="EMBL" id="NBJ91573.1"/>
    </source>
</evidence>
<dbReference type="InterPro" id="IPR037923">
    <property type="entry name" value="HTH-like"/>
</dbReference>
<sequence>MNEIQESVKSGYLFEKFRLFYLKDISSREYVYHYHDFHKLIWFISGNVEYHIEGKAYKLEPHDILLVSKGEIHKPFVDYDTPYERYVFYISGEFLEEHSEDEDRLDLCFQMASKEQGGHVIHLSPAVSGNLFEAVKQIEKLNYDNAYAKDMYSRVSFLKLLIELNRCCISNPEVFHKMARYDKKIVEMIHYINDNLSKDLTIEKLSAEFYLSKYHMMRKFKEETGYSMHQYILEKRILAAKGLILTGMPATLASMECGFKDYSTFSRAYKKLLGQLPSDVYGK</sequence>
<keyword evidence="2" id="KW-0238">DNA-binding</keyword>
<name>A0A9X5BDD3_9FIRM</name>
<dbReference type="InterPro" id="IPR009057">
    <property type="entry name" value="Homeodomain-like_sf"/>
</dbReference>
<dbReference type="SUPFAM" id="SSF51215">
    <property type="entry name" value="Regulatory protein AraC"/>
    <property type="match status" value="1"/>
</dbReference>
<keyword evidence="1" id="KW-0805">Transcription regulation</keyword>